<evidence type="ECO:0000313" key="1">
    <source>
        <dbReference type="EMBL" id="ACL59909.1"/>
    </source>
</evidence>
<gene>
    <name evidence="1" type="ordered locus">Mnod_5063</name>
</gene>
<evidence type="ECO:0000313" key="2">
    <source>
        <dbReference type="Proteomes" id="UP000008207"/>
    </source>
</evidence>
<proteinExistence type="predicted"/>
<dbReference type="EMBL" id="CP001349">
    <property type="protein sequence ID" value="ACL59909.1"/>
    <property type="molecule type" value="Genomic_DNA"/>
</dbReference>
<name>B8IIN2_METNO</name>
<dbReference type="AlphaFoldDB" id="B8IIN2"/>
<sequence length="212" mass="22733">MSVIVLTPPASRRLTTVENVRRDLGLGSAPADAQIERHIAAASSRAASYCNRVFGRHTVRERISLPDAGRGESVVLGRSPVARIVSVTQDGALLDPGQYETDGLSLFLLSAGRRSPWPGRELDVVYEAGWVLPGEDPAAAPGRAEPLPAEIERAVILLVGSAISTSTRDPMLKSEQVEGIGQRDWYVQGASAALPLPEAEEALKPYRRVTFA</sequence>
<dbReference type="OrthoDB" id="8213325at2"/>
<evidence type="ECO:0008006" key="3">
    <source>
        <dbReference type="Google" id="ProtNLM"/>
    </source>
</evidence>
<dbReference type="KEGG" id="mno:Mnod_5063"/>
<dbReference type="HOGENOM" id="CLU_1335121_0_0_5"/>
<protein>
    <recommendedName>
        <fullName evidence="3">Phage gp6-like head-tail connector protein</fullName>
    </recommendedName>
</protein>
<accession>B8IIN2</accession>
<dbReference type="RefSeq" id="WP_015931529.1">
    <property type="nucleotide sequence ID" value="NC_011894.1"/>
</dbReference>
<dbReference type="Proteomes" id="UP000008207">
    <property type="component" value="Chromosome"/>
</dbReference>
<keyword evidence="2" id="KW-1185">Reference proteome</keyword>
<dbReference type="eggNOG" id="ENOG5033AWF">
    <property type="taxonomic scope" value="Bacteria"/>
</dbReference>
<dbReference type="STRING" id="460265.Mnod_5063"/>
<organism evidence="1 2">
    <name type="scientific">Methylobacterium nodulans (strain LMG 21967 / CNCM I-2342 / ORS 2060)</name>
    <dbReference type="NCBI Taxonomy" id="460265"/>
    <lineage>
        <taxon>Bacteria</taxon>
        <taxon>Pseudomonadati</taxon>
        <taxon>Pseudomonadota</taxon>
        <taxon>Alphaproteobacteria</taxon>
        <taxon>Hyphomicrobiales</taxon>
        <taxon>Methylobacteriaceae</taxon>
        <taxon>Methylobacterium</taxon>
    </lineage>
</organism>
<reference evidence="1 2" key="1">
    <citation type="submission" date="2009-01" db="EMBL/GenBank/DDBJ databases">
        <title>Complete sequence of chromosome of Methylobacterium nodulans ORS 2060.</title>
        <authorList>
            <consortium name="US DOE Joint Genome Institute"/>
            <person name="Lucas S."/>
            <person name="Copeland A."/>
            <person name="Lapidus A."/>
            <person name="Glavina del Rio T."/>
            <person name="Dalin E."/>
            <person name="Tice H."/>
            <person name="Bruce D."/>
            <person name="Goodwin L."/>
            <person name="Pitluck S."/>
            <person name="Sims D."/>
            <person name="Brettin T."/>
            <person name="Detter J.C."/>
            <person name="Han C."/>
            <person name="Larimer F."/>
            <person name="Land M."/>
            <person name="Hauser L."/>
            <person name="Kyrpides N."/>
            <person name="Ivanova N."/>
            <person name="Marx C.J."/>
            <person name="Richardson P."/>
        </authorList>
    </citation>
    <scope>NUCLEOTIDE SEQUENCE [LARGE SCALE GENOMIC DNA]</scope>
    <source>
        <strain evidence="2">LMG 21967 / CNCM I-2342 / ORS 2060</strain>
    </source>
</reference>